<evidence type="ECO:0000313" key="3">
    <source>
        <dbReference type="Proteomes" id="UP000027345"/>
    </source>
</evidence>
<keyword evidence="1" id="KW-1133">Transmembrane helix</keyword>
<dbReference type="Proteomes" id="UP000027345">
    <property type="component" value="Unassembled WGS sequence"/>
</dbReference>
<organism evidence="2 3">
    <name type="scientific">Amycolatopsis rifamycinica</name>
    <dbReference type="NCBI Taxonomy" id="287986"/>
    <lineage>
        <taxon>Bacteria</taxon>
        <taxon>Bacillati</taxon>
        <taxon>Actinomycetota</taxon>
        <taxon>Actinomycetes</taxon>
        <taxon>Pseudonocardiales</taxon>
        <taxon>Pseudonocardiaceae</taxon>
        <taxon>Amycolatopsis</taxon>
    </lineage>
</organism>
<reference evidence="2 3" key="1">
    <citation type="submission" date="2014-05" db="EMBL/GenBank/DDBJ databases">
        <title>Draft genome sequence of Amycolatopsis rifamycinica DSM 46095.</title>
        <authorList>
            <person name="Lal R."/>
            <person name="Saxena A."/>
            <person name="Kumari R."/>
            <person name="Mukherjee U."/>
            <person name="Singh P."/>
            <person name="Sangwan N."/>
            <person name="Mahato N.K."/>
        </authorList>
    </citation>
    <scope>NUCLEOTIDE SEQUENCE [LARGE SCALE GENOMIC DNA]</scope>
    <source>
        <strain evidence="2 3">DSM 46095</strain>
    </source>
</reference>
<dbReference type="EMBL" id="JMQI01000063">
    <property type="protein sequence ID" value="KDN18498.1"/>
    <property type="molecule type" value="Genomic_DNA"/>
</dbReference>
<keyword evidence="1" id="KW-0472">Membrane</keyword>
<sequence length="67" mass="7127">MQACGQEALQATDEIVQRAVLRLNFGRACLRVLPLGLLGGGGLSTLGFLLLTLGFTGQRLLATFPLR</sequence>
<comment type="caution">
    <text evidence="2">The sequence shown here is derived from an EMBL/GenBank/DDBJ whole genome shotgun (WGS) entry which is preliminary data.</text>
</comment>
<evidence type="ECO:0000313" key="2">
    <source>
        <dbReference type="EMBL" id="KDN18498.1"/>
    </source>
</evidence>
<keyword evidence="3" id="KW-1185">Reference proteome</keyword>
<feature type="transmembrane region" description="Helical" evidence="1">
    <location>
        <begin position="32"/>
        <end position="55"/>
    </location>
</feature>
<protein>
    <submittedName>
        <fullName evidence="2">Uncharacterized protein</fullName>
    </submittedName>
</protein>
<evidence type="ECO:0000256" key="1">
    <source>
        <dbReference type="SAM" id="Phobius"/>
    </source>
</evidence>
<accession>A0A066U2N6</accession>
<gene>
    <name evidence="2" type="ORF">DV20_30425</name>
</gene>
<dbReference type="AlphaFoldDB" id="A0A066U2N6"/>
<name>A0A066U2N6_9PSEU</name>
<keyword evidence="1" id="KW-0812">Transmembrane</keyword>
<proteinExistence type="predicted"/>